<dbReference type="InterPro" id="IPR010099">
    <property type="entry name" value="SDR39U1"/>
</dbReference>
<dbReference type="RefSeq" id="WP_092666144.1">
    <property type="nucleotide sequence ID" value="NZ_LT629734.1"/>
</dbReference>
<dbReference type="OrthoDB" id="9801773at2"/>
<protein>
    <recommendedName>
        <fullName evidence="6">TIGR01777 family protein</fullName>
    </recommendedName>
</protein>
<evidence type="ECO:0000313" key="4">
    <source>
        <dbReference type="EMBL" id="SDR94285.1"/>
    </source>
</evidence>
<dbReference type="Gene3D" id="3.30.530.20">
    <property type="match status" value="1"/>
</dbReference>
<dbReference type="EMBL" id="LT629734">
    <property type="protein sequence ID" value="SDR94285.1"/>
    <property type="molecule type" value="Genomic_DNA"/>
</dbReference>
<dbReference type="SUPFAM" id="SSF55961">
    <property type="entry name" value="Bet v1-like"/>
    <property type="match status" value="1"/>
</dbReference>
<dbReference type="InterPro" id="IPR013549">
    <property type="entry name" value="DUF1731"/>
</dbReference>
<evidence type="ECO:0000259" key="2">
    <source>
        <dbReference type="Pfam" id="PF01370"/>
    </source>
</evidence>
<dbReference type="AlphaFoldDB" id="A0A1H1N6C4"/>
<dbReference type="InterPro" id="IPR023393">
    <property type="entry name" value="START-like_dom_sf"/>
</dbReference>
<dbReference type="SUPFAM" id="SSF51735">
    <property type="entry name" value="NAD(P)-binding Rossmann-fold domains"/>
    <property type="match status" value="1"/>
</dbReference>
<feature type="domain" description="NAD-dependent epimerase/dehydratase" evidence="2">
    <location>
        <begin position="154"/>
        <end position="358"/>
    </location>
</feature>
<dbReference type="Gene3D" id="3.40.50.720">
    <property type="entry name" value="NAD(P)-binding Rossmann-like Domain"/>
    <property type="match status" value="1"/>
</dbReference>
<dbReference type="NCBIfam" id="TIGR01777">
    <property type="entry name" value="yfcH"/>
    <property type="match status" value="1"/>
</dbReference>
<evidence type="ECO:0000259" key="3">
    <source>
        <dbReference type="Pfam" id="PF08338"/>
    </source>
</evidence>
<evidence type="ECO:0000313" key="5">
    <source>
        <dbReference type="Proteomes" id="UP000199649"/>
    </source>
</evidence>
<dbReference type="STRING" id="684552.SAMN04489719_1179"/>
<dbReference type="PANTHER" id="PTHR11092:SF0">
    <property type="entry name" value="EPIMERASE FAMILY PROTEIN SDR39U1"/>
    <property type="match status" value="1"/>
</dbReference>
<comment type="similarity">
    <text evidence="1">Belongs to the NAD(P)-dependent epimerase/dehydratase family. SDR39U1 subfamily.</text>
</comment>
<organism evidence="4 5">
    <name type="scientific">Agrococcus carbonis</name>
    <dbReference type="NCBI Taxonomy" id="684552"/>
    <lineage>
        <taxon>Bacteria</taxon>
        <taxon>Bacillati</taxon>
        <taxon>Actinomycetota</taxon>
        <taxon>Actinomycetes</taxon>
        <taxon>Micrococcales</taxon>
        <taxon>Microbacteriaceae</taxon>
        <taxon>Agrococcus</taxon>
    </lineage>
</organism>
<evidence type="ECO:0000256" key="1">
    <source>
        <dbReference type="ARBA" id="ARBA00009353"/>
    </source>
</evidence>
<sequence length="451" mass="48639">MGIEHWSTVPAATDEVFAWHERPGALQRLMPPWLPGRVLREADSLADGRAELALPGGQVWIGQHDPAGFVPGRAFVDERVDAGARSAALAPIRWRHEHRFDPVETPTGQGTRVHDRVEAPVGSRALRPMFVYRHRQLADDLRRHAELAAEPMRVAVTGGGGLIGTALRAFLTTGGHEVVRLVRRDPGEHERRWDPDWPADDLLEGIDAVVHLAGASIFGRFDEGHRHRIRASRIGPTRLLAERAAAAGVRTFVSASGIGGYGADRGDEVLSEESAQGDGFLAEVVADWEAEAALAGAGGARVVQVRTGLVQSPRGGMLQVLRPIYAAGLGGPLAGGEHWQAWIGLDDLVDVYARALVDDRLQGPVNAVVPDPVRQAEYADVLAGVLHRPAVLPTPSLGPRVLLGHQGMQELALADQRVVPAKLLAAGHRFRHPGLEDALRHMLGKQREAGR</sequence>
<keyword evidence="5" id="KW-1185">Reference proteome</keyword>
<feature type="domain" description="DUF1731" evidence="3">
    <location>
        <begin position="394"/>
        <end position="441"/>
    </location>
</feature>
<proteinExistence type="inferred from homology"/>
<accession>A0A1H1N6C4</accession>
<dbReference type="Pfam" id="PF08338">
    <property type="entry name" value="DUF1731"/>
    <property type="match status" value="1"/>
</dbReference>
<dbReference type="PANTHER" id="PTHR11092">
    <property type="entry name" value="SUGAR NUCLEOTIDE EPIMERASE RELATED"/>
    <property type="match status" value="1"/>
</dbReference>
<dbReference type="InterPro" id="IPR001509">
    <property type="entry name" value="Epimerase_deHydtase"/>
</dbReference>
<dbReference type="Proteomes" id="UP000199649">
    <property type="component" value="Chromosome I"/>
</dbReference>
<evidence type="ECO:0008006" key="6">
    <source>
        <dbReference type="Google" id="ProtNLM"/>
    </source>
</evidence>
<name>A0A1H1N6C4_9MICO</name>
<dbReference type="Pfam" id="PF01370">
    <property type="entry name" value="Epimerase"/>
    <property type="match status" value="1"/>
</dbReference>
<reference evidence="5" key="1">
    <citation type="submission" date="2016-10" db="EMBL/GenBank/DDBJ databases">
        <authorList>
            <person name="Varghese N."/>
            <person name="Submissions S."/>
        </authorList>
    </citation>
    <scope>NUCLEOTIDE SEQUENCE [LARGE SCALE GENOMIC DNA]</scope>
    <source>
        <strain evidence="5">DSM 22965</strain>
    </source>
</reference>
<dbReference type="InterPro" id="IPR036291">
    <property type="entry name" value="NAD(P)-bd_dom_sf"/>
</dbReference>
<gene>
    <name evidence="4" type="ORF">SAMN04489719_1179</name>
</gene>